<gene>
    <name evidence="1" type="ORF">ELH98_35400</name>
</gene>
<protein>
    <submittedName>
        <fullName evidence="1">Uncharacterized protein</fullName>
    </submittedName>
</protein>
<dbReference type="Proteomes" id="UP000291659">
    <property type="component" value="Unassembled WGS sequence"/>
</dbReference>
<comment type="caution">
    <text evidence="1">The sequence shown here is derived from an EMBL/GenBank/DDBJ whole genome shotgun (WGS) entry which is preliminary data.</text>
</comment>
<evidence type="ECO:0000313" key="2">
    <source>
        <dbReference type="Proteomes" id="UP000291659"/>
    </source>
</evidence>
<proteinExistence type="predicted"/>
<dbReference type="EMBL" id="SIOX01000011">
    <property type="protein sequence ID" value="TAX65173.1"/>
    <property type="molecule type" value="Genomic_DNA"/>
</dbReference>
<dbReference type="RefSeq" id="WP_130657521.1">
    <property type="nucleotide sequence ID" value="NZ_SIOM01000019.1"/>
</dbReference>
<name>A0ABY1WYY5_9HYPH</name>
<reference evidence="1 2" key="1">
    <citation type="submission" date="2019-02" db="EMBL/GenBank/DDBJ databases">
        <title>The genomic architecture of introgression among sibling species of bacteria.</title>
        <authorList>
            <person name="Cavassim M.I.A."/>
            <person name="Moeskjaer S."/>
            <person name="Moslemi C."/>
            <person name="Fields B."/>
            <person name="Bachmann A."/>
            <person name="Vilhjalmsson B."/>
            <person name="Schierup M.H."/>
            <person name="Young J.P.W."/>
            <person name="Andersen S.U."/>
        </authorList>
    </citation>
    <scope>NUCLEOTIDE SEQUENCE [LARGE SCALE GENOMIC DNA]</scope>
    <source>
        <strain evidence="1 2">SM141A</strain>
    </source>
</reference>
<organism evidence="1 2">
    <name type="scientific">Rhizobium ruizarguesonis</name>
    <dbReference type="NCBI Taxonomy" id="2081791"/>
    <lineage>
        <taxon>Bacteria</taxon>
        <taxon>Pseudomonadati</taxon>
        <taxon>Pseudomonadota</taxon>
        <taxon>Alphaproteobacteria</taxon>
        <taxon>Hyphomicrobiales</taxon>
        <taxon>Rhizobiaceae</taxon>
        <taxon>Rhizobium/Agrobacterium group</taxon>
        <taxon>Rhizobium</taxon>
    </lineage>
</organism>
<keyword evidence="2" id="KW-1185">Reference proteome</keyword>
<evidence type="ECO:0000313" key="1">
    <source>
        <dbReference type="EMBL" id="TAX65173.1"/>
    </source>
</evidence>
<sequence length="341" mass="37752">MVGFLRREFIGFVLASVLPADLAASSVRQTPIDPDLVQGILEAGKWTSSSDDNGGGEQLREEFIKTIVENYKKDKVNPSQKAIDGLGVLVLMLSVGEWGVSWKGKMPDDPARDRWLGPKTIMQGKHLMSYALGGIGIPHLDVDGAQRFLREVGRRYPAAVADLAAFTDRQTSFHYDRVRAAGGLCAANPRSVVIMSDLDGKPFDHGAVTYGGAKYCQRFNLNRKLNARQWQTLRHWCRIGLRDKAIQAWVIQDWLDRVWMPTYHSVMNRRAPGSVLEAFVLARIVNTSNGALKKALEAAGQTSDPESRIEAELANYAGKNQTHIGRVGLMRRPGAVVDHFS</sequence>
<accession>A0ABY1WYY5</accession>